<dbReference type="OMA" id="LETICME"/>
<reference evidence="4" key="1">
    <citation type="journal article" date="2005" name="Nature">
        <title>Sequencing of Aspergillus nidulans and comparative analysis with A. fumigatus and A. oryzae.</title>
        <authorList>
            <person name="Galagan J.E."/>
            <person name="Calvo S.E."/>
            <person name="Cuomo C."/>
            <person name="Ma L.J."/>
            <person name="Wortman J.R."/>
            <person name="Batzoglou S."/>
            <person name="Lee S.I."/>
            <person name="Basturkmen M."/>
            <person name="Spevak C.C."/>
            <person name="Clutterbuck J."/>
            <person name="Kapitonov V."/>
            <person name="Jurka J."/>
            <person name="Scazzocchio C."/>
            <person name="Farman M."/>
            <person name="Butler J."/>
            <person name="Purcell S."/>
            <person name="Harris S."/>
            <person name="Braus G.H."/>
            <person name="Draht O."/>
            <person name="Busch S."/>
            <person name="D'Enfert C."/>
            <person name="Bouchier C."/>
            <person name="Goldman G.H."/>
            <person name="Bell-Pedersen D."/>
            <person name="Griffiths-Jones S."/>
            <person name="Doonan J.H."/>
            <person name="Yu J."/>
            <person name="Vienken K."/>
            <person name="Pain A."/>
            <person name="Freitag M."/>
            <person name="Selker E.U."/>
            <person name="Archer D.B."/>
            <person name="Penalva M.A."/>
            <person name="Oakley B.R."/>
            <person name="Momany M."/>
            <person name="Tanaka T."/>
            <person name="Kumagai T."/>
            <person name="Asai K."/>
            <person name="Machida M."/>
            <person name="Nierman W.C."/>
            <person name="Denning D.W."/>
            <person name="Caddick M."/>
            <person name="Hynes M."/>
            <person name="Paoletti M."/>
            <person name="Fischer R."/>
            <person name="Miller B."/>
            <person name="Dyer P."/>
            <person name="Sachs M.S."/>
            <person name="Osmani S.A."/>
            <person name="Birren B.W."/>
        </authorList>
    </citation>
    <scope>NUCLEOTIDE SEQUENCE [LARGE SCALE GENOMIC DNA]</scope>
    <source>
        <strain evidence="4">FGSC A4 / ATCC 38163 / CBS 112.46 / NRRL 194 / M139</strain>
    </source>
</reference>
<dbReference type="InParanoid" id="Q5B545"/>
<feature type="domain" description="Tc1-like transposase DDE" evidence="2">
    <location>
        <begin position="280"/>
        <end position="331"/>
    </location>
</feature>
<name>Q5B545_EMENI</name>
<protein>
    <submittedName>
        <fullName evidence="3">Uncharacterized protein</fullName>
    </submittedName>
</protein>
<evidence type="ECO:0000259" key="2">
    <source>
        <dbReference type="Pfam" id="PF13358"/>
    </source>
</evidence>
<dbReference type="VEuPathDB" id="FungiDB:AN4335"/>
<dbReference type="KEGG" id="ani:ANIA_04335"/>
<dbReference type="Gene3D" id="3.30.420.10">
    <property type="entry name" value="Ribonuclease H-like superfamily/Ribonuclease H"/>
    <property type="match status" value="1"/>
</dbReference>
<dbReference type="HOGENOM" id="CLU_038496_0_0_1"/>
<accession>Q5B545</accession>
<dbReference type="InterPro" id="IPR002492">
    <property type="entry name" value="Transposase_Tc1-like"/>
</dbReference>
<dbReference type="InterPro" id="IPR036397">
    <property type="entry name" value="RNaseH_sf"/>
</dbReference>
<proteinExistence type="predicted"/>
<dbReference type="InterPro" id="IPR036388">
    <property type="entry name" value="WH-like_DNA-bd_sf"/>
</dbReference>
<dbReference type="GO" id="GO:0003677">
    <property type="term" value="F:DNA binding"/>
    <property type="evidence" value="ECO:0007669"/>
    <property type="project" value="InterPro"/>
</dbReference>
<evidence type="ECO:0000313" key="3">
    <source>
        <dbReference type="EMBL" id="CBF77736.1"/>
    </source>
</evidence>
<dbReference type="PANTHER" id="PTHR23022:SF119">
    <property type="entry name" value="TC1-LIKE TRANSPOSASE DDE DOMAIN-CONTAINING PROTEIN"/>
    <property type="match status" value="1"/>
</dbReference>
<dbReference type="EMBL" id="BN001303">
    <property type="protein sequence ID" value="CBF77736.1"/>
    <property type="molecule type" value="Genomic_DNA"/>
</dbReference>
<dbReference type="Pfam" id="PF13358">
    <property type="entry name" value="DDE_3"/>
    <property type="match status" value="1"/>
</dbReference>
<dbReference type="OrthoDB" id="5415741at2759"/>
<feature type="domain" description="Transposase Tc1-like" evidence="1">
    <location>
        <begin position="106"/>
        <end position="150"/>
    </location>
</feature>
<evidence type="ECO:0000259" key="1">
    <source>
        <dbReference type="Pfam" id="PF01498"/>
    </source>
</evidence>
<organism evidence="3 4">
    <name type="scientific">Emericella nidulans (strain FGSC A4 / ATCC 38163 / CBS 112.46 / NRRL 194 / M139)</name>
    <name type="common">Aspergillus nidulans</name>
    <dbReference type="NCBI Taxonomy" id="227321"/>
    <lineage>
        <taxon>Eukaryota</taxon>
        <taxon>Fungi</taxon>
        <taxon>Dikarya</taxon>
        <taxon>Ascomycota</taxon>
        <taxon>Pezizomycotina</taxon>
        <taxon>Eurotiomycetes</taxon>
        <taxon>Eurotiomycetidae</taxon>
        <taxon>Eurotiales</taxon>
        <taxon>Aspergillaceae</taxon>
        <taxon>Aspergillus</taxon>
        <taxon>Aspergillus subgen. Nidulantes</taxon>
    </lineage>
</organism>
<dbReference type="eggNOG" id="ENOG502SJME">
    <property type="taxonomic scope" value="Eukaryota"/>
</dbReference>
<reference evidence="4" key="2">
    <citation type="journal article" date="2009" name="Fungal Genet. Biol.">
        <title>The 2008 update of the Aspergillus nidulans genome annotation: a community effort.</title>
        <authorList>
            <person name="Wortman J.R."/>
            <person name="Gilsenan J.M."/>
            <person name="Joardar V."/>
            <person name="Deegan J."/>
            <person name="Clutterbuck J."/>
            <person name="Andersen M.R."/>
            <person name="Archer D."/>
            <person name="Bencina M."/>
            <person name="Braus G."/>
            <person name="Coutinho P."/>
            <person name="von Dohren H."/>
            <person name="Doonan J."/>
            <person name="Driessen A.J."/>
            <person name="Durek P."/>
            <person name="Espeso E."/>
            <person name="Fekete E."/>
            <person name="Flipphi M."/>
            <person name="Estrada C.G."/>
            <person name="Geysens S."/>
            <person name="Goldman G."/>
            <person name="de Groot P.W."/>
            <person name="Hansen K."/>
            <person name="Harris S.D."/>
            <person name="Heinekamp T."/>
            <person name="Helmstaedt K."/>
            <person name="Henrissat B."/>
            <person name="Hofmann G."/>
            <person name="Homan T."/>
            <person name="Horio T."/>
            <person name="Horiuchi H."/>
            <person name="James S."/>
            <person name="Jones M."/>
            <person name="Karaffa L."/>
            <person name="Karanyi Z."/>
            <person name="Kato M."/>
            <person name="Keller N."/>
            <person name="Kelly D.E."/>
            <person name="Kiel J.A."/>
            <person name="Kim J.M."/>
            <person name="van der Klei I.J."/>
            <person name="Klis F.M."/>
            <person name="Kovalchuk A."/>
            <person name="Krasevec N."/>
            <person name="Kubicek C.P."/>
            <person name="Liu B."/>
            <person name="Maccabe A."/>
            <person name="Meyer V."/>
            <person name="Mirabito P."/>
            <person name="Miskei M."/>
            <person name="Mos M."/>
            <person name="Mullins J."/>
            <person name="Nelson D.R."/>
            <person name="Nielsen J."/>
            <person name="Oakley B.R."/>
            <person name="Osmani S.A."/>
            <person name="Pakula T."/>
            <person name="Paszewski A."/>
            <person name="Paulsen I."/>
            <person name="Pilsyk S."/>
            <person name="Pocsi I."/>
            <person name="Punt P.J."/>
            <person name="Ram A.F."/>
            <person name="Ren Q."/>
            <person name="Robellet X."/>
            <person name="Robson G."/>
            <person name="Seiboth B."/>
            <person name="van Solingen P."/>
            <person name="Specht T."/>
            <person name="Sun J."/>
            <person name="Taheri-Talesh N."/>
            <person name="Takeshita N."/>
            <person name="Ussery D."/>
            <person name="vanKuyk P.A."/>
            <person name="Visser H."/>
            <person name="van de Vondervoort P.J."/>
            <person name="de Vries R.P."/>
            <person name="Walton J."/>
            <person name="Xiang X."/>
            <person name="Xiong Y."/>
            <person name="Zeng A.P."/>
            <person name="Brandt B.W."/>
            <person name="Cornell M.J."/>
            <person name="van den Hondel C.A."/>
            <person name="Visser J."/>
            <person name="Oliver S.G."/>
            <person name="Turner G."/>
        </authorList>
    </citation>
    <scope>GENOME REANNOTATION</scope>
    <source>
        <strain evidence="4">FGSC A4 / ATCC 38163 / CBS 112.46 / NRRL 194 / M139</strain>
    </source>
</reference>
<dbReference type="PANTHER" id="PTHR23022">
    <property type="entry name" value="TRANSPOSABLE ELEMENT-RELATED"/>
    <property type="match status" value="1"/>
</dbReference>
<dbReference type="GO" id="GO:0015074">
    <property type="term" value="P:DNA integration"/>
    <property type="evidence" value="ECO:0007669"/>
    <property type="project" value="InterPro"/>
</dbReference>
<dbReference type="Gene3D" id="1.10.10.10">
    <property type="entry name" value="Winged helix-like DNA-binding domain superfamily/Winged helix DNA-binding domain"/>
    <property type="match status" value="1"/>
</dbReference>
<dbReference type="InterPro" id="IPR009057">
    <property type="entry name" value="Homeodomain-like_sf"/>
</dbReference>
<gene>
    <name evidence="3" type="ORF">ANIA_04335</name>
</gene>
<dbReference type="AlphaFoldDB" id="Q5B545"/>
<dbReference type="GO" id="GO:0006313">
    <property type="term" value="P:DNA transposition"/>
    <property type="evidence" value="ECO:0007669"/>
    <property type="project" value="InterPro"/>
</dbReference>
<dbReference type="InterPro" id="IPR038717">
    <property type="entry name" value="Tc1-like_DDE_dom"/>
</dbReference>
<dbReference type="Pfam" id="PF01498">
    <property type="entry name" value="HTH_Tnp_Tc3_2"/>
    <property type="match status" value="1"/>
</dbReference>
<dbReference type="RefSeq" id="XP_661939.1">
    <property type="nucleotide sequence ID" value="XM_656847.1"/>
</dbReference>
<accession>C8V954</accession>
<dbReference type="InterPro" id="IPR052338">
    <property type="entry name" value="Transposase_5"/>
</dbReference>
<dbReference type="SUPFAM" id="SSF46689">
    <property type="entry name" value="Homeodomain-like"/>
    <property type="match status" value="1"/>
</dbReference>
<evidence type="ECO:0000313" key="4">
    <source>
        <dbReference type="Proteomes" id="UP000000560"/>
    </source>
</evidence>
<dbReference type="Proteomes" id="UP000000560">
    <property type="component" value="Chromosome III"/>
</dbReference>
<keyword evidence="4" id="KW-1185">Reference proteome</keyword>
<sequence>MPRGGFHPVELRVQVLTLSAIGFSTEKISKSLNLSPRTVQSIVKKGRDRGYRPEVSLRVQLEFVEDRKRSGRPVEITEATQNTVITSVTADQAGREKSSEILAYEAGISHSSVLRILHSHGFVIAKPSWKPGLTEAARLRRLEFCLAHQHWTLEDWKRVIFTDETGIILGHRRGAIRVWRTVKDSHTRNCVRRRWKACSDFMVWGCFSYDKKGPLHIYKPETAAMRKQADIEIEAMNRELEPLCREEWELATGLSRVHLRPNRGRVPKWNWNKKNEDSAPAHCHRIQQHVYKAEDVQKILDWPGNSPDLNAIEPCWAWMKKRTTSRGAPRDKKTGEAEWRQAWADLPQETIQHWIERLIRHIQIVIELEGGNEYKEGREDRDTRSWAGRRIKGRLSPRVDLALQPIEAPE</sequence>
<dbReference type="GeneID" id="2872135"/>